<evidence type="ECO:0000256" key="2">
    <source>
        <dbReference type="ARBA" id="ARBA00022840"/>
    </source>
</evidence>
<dbReference type="GO" id="GO:0015940">
    <property type="term" value="P:pantothenate biosynthetic process"/>
    <property type="evidence" value="ECO:0007669"/>
    <property type="project" value="InterPro"/>
</dbReference>
<proteinExistence type="predicted"/>
<dbReference type="InterPro" id="IPR014729">
    <property type="entry name" value="Rossmann-like_a/b/a_fold"/>
</dbReference>
<evidence type="ECO:0008006" key="4">
    <source>
        <dbReference type="Google" id="ProtNLM"/>
    </source>
</evidence>
<protein>
    <recommendedName>
        <fullName evidence="4">Pantoate--beta-alanine ligase</fullName>
    </recommendedName>
</protein>
<dbReference type="EMBL" id="UINC01088896">
    <property type="protein sequence ID" value="SVC39515.1"/>
    <property type="molecule type" value="Genomic_DNA"/>
</dbReference>
<evidence type="ECO:0000313" key="3">
    <source>
        <dbReference type="EMBL" id="SVC39515.1"/>
    </source>
</evidence>
<keyword evidence="2" id="KW-0067">ATP-binding</keyword>
<reference evidence="3" key="1">
    <citation type="submission" date="2018-05" db="EMBL/GenBank/DDBJ databases">
        <authorList>
            <person name="Lanie J.A."/>
            <person name="Ng W.-L."/>
            <person name="Kazmierczak K.M."/>
            <person name="Andrzejewski T.M."/>
            <person name="Davidsen T.M."/>
            <person name="Wayne K.J."/>
            <person name="Tettelin H."/>
            <person name="Glass J.I."/>
            <person name="Rusch D."/>
            <person name="Podicherti R."/>
            <person name="Tsui H.-C.T."/>
            <person name="Winkler M.E."/>
        </authorList>
    </citation>
    <scope>NUCLEOTIDE SEQUENCE</scope>
</reference>
<feature type="non-terminal residue" evidence="3">
    <location>
        <position position="93"/>
    </location>
</feature>
<accession>A0A382LUW4</accession>
<name>A0A382LUW4_9ZZZZ</name>
<dbReference type="SUPFAM" id="SSF52374">
    <property type="entry name" value="Nucleotidylyl transferase"/>
    <property type="match status" value="1"/>
</dbReference>
<dbReference type="Gene3D" id="3.40.50.620">
    <property type="entry name" value="HUPs"/>
    <property type="match status" value="1"/>
</dbReference>
<dbReference type="Pfam" id="PF02569">
    <property type="entry name" value="Pantoate_ligase"/>
    <property type="match status" value="1"/>
</dbReference>
<dbReference type="PANTHER" id="PTHR21299">
    <property type="entry name" value="CYTIDYLATE KINASE/PANTOATE-BETA-ALANINE LIGASE"/>
    <property type="match status" value="1"/>
</dbReference>
<dbReference type="GO" id="GO:0005524">
    <property type="term" value="F:ATP binding"/>
    <property type="evidence" value="ECO:0007669"/>
    <property type="project" value="UniProtKB-KW"/>
</dbReference>
<sequence length="93" mass="10385">MKIMETAAAFRQEWANLNESAKLSLGLVPTMGFLHEGHTSLVKKSVSQNDVTAATIFVNPTQFGQNEDFEGYPRNMRSDLEILDHEGVDLVFV</sequence>
<dbReference type="AlphaFoldDB" id="A0A382LUW4"/>
<organism evidence="3">
    <name type="scientific">marine metagenome</name>
    <dbReference type="NCBI Taxonomy" id="408172"/>
    <lineage>
        <taxon>unclassified sequences</taxon>
        <taxon>metagenomes</taxon>
        <taxon>ecological metagenomes</taxon>
    </lineage>
</organism>
<keyword evidence="1" id="KW-0547">Nucleotide-binding</keyword>
<dbReference type="InterPro" id="IPR003721">
    <property type="entry name" value="Pantoate_ligase"/>
</dbReference>
<dbReference type="PANTHER" id="PTHR21299:SF1">
    <property type="entry name" value="PANTOATE--BETA-ALANINE LIGASE"/>
    <property type="match status" value="1"/>
</dbReference>
<gene>
    <name evidence="3" type="ORF">METZ01_LOCUS292369</name>
</gene>
<evidence type="ECO:0000256" key="1">
    <source>
        <dbReference type="ARBA" id="ARBA00022741"/>
    </source>
</evidence>
<dbReference type="GO" id="GO:0004592">
    <property type="term" value="F:pantoate-beta-alanine ligase activity"/>
    <property type="evidence" value="ECO:0007669"/>
    <property type="project" value="InterPro"/>
</dbReference>